<keyword evidence="1" id="KW-1133">Transmembrane helix</keyword>
<dbReference type="RefSeq" id="WP_158367255.1">
    <property type="nucleotide sequence ID" value="NZ_JAOQJU010000001.1"/>
</dbReference>
<feature type="signal peptide" evidence="2">
    <location>
        <begin position="1"/>
        <end position="28"/>
    </location>
</feature>
<evidence type="ECO:0000256" key="1">
    <source>
        <dbReference type="SAM" id="Phobius"/>
    </source>
</evidence>
<dbReference type="PANTHER" id="PTHR35902">
    <property type="entry name" value="S-LAYER DOMAIN-LIKE PROTEIN-RELATED"/>
    <property type="match status" value="1"/>
</dbReference>
<evidence type="ECO:0000313" key="4">
    <source>
        <dbReference type="Proteomes" id="UP001652431"/>
    </source>
</evidence>
<keyword evidence="1" id="KW-0472">Membrane</keyword>
<evidence type="ECO:0000313" key="3">
    <source>
        <dbReference type="EMBL" id="MCU6685018.1"/>
    </source>
</evidence>
<accession>A0ABT2RI08</accession>
<keyword evidence="4" id="KW-1185">Reference proteome</keyword>
<dbReference type="Proteomes" id="UP001652431">
    <property type="component" value="Unassembled WGS sequence"/>
</dbReference>
<sequence>MISFKKAAAGILSIALLAGMFLPVNSRAEGQGQEEAAVATRSVSALSVETPDNGVLTYEYGTAQDFILQVTNRSSEAVANIVIAPKLRNGTDVWPFKTEYQSYKSVIDALQPGETKEVSFSFTERDDIATGTYSLCFQVTAQSAGGEELPPGEEYFFVNTTAKPEDPVTDPAFEPQEESGMEEELLEASAGGFANGDISYSGGGGGTSAASVPRVIVTGFSTNPAEVKAGSDFVLTIHLKNTSKSTRVSNMLFELAAPTEGNDEQTSAPAFLPTSGSNSIYLDGIQAGGTADISIQLNAKADLVQKPYGINLSMKYEDSSASQVEGEASISIPIKQEARFEFSEFEVTPEMIEVGEEGNVTCSLYNLGRIKLYNVKAVFEGKGIKKEEVFVGNVEPGGSASIDAMLEGTDVNADTDKIKMTLSYEDESGNVKTAEQEFQLMVTEAMEDSGGMVMMPDEQEKSFPVIPLVIAALVLLAIVVTVVVRKKKKKQILSAEEEGLLDELDGPSEDE</sequence>
<feature type="chain" id="PRO_5046900816" description="CARDB domain-containing protein" evidence="2">
    <location>
        <begin position="29"/>
        <end position="511"/>
    </location>
</feature>
<organism evidence="3 4">
    <name type="scientific">Dorea acetigenes</name>
    <dbReference type="NCBI Taxonomy" id="2981787"/>
    <lineage>
        <taxon>Bacteria</taxon>
        <taxon>Bacillati</taxon>
        <taxon>Bacillota</taxon>
        <taxon>Clostridia</taxon>
        <taxon>Lachnospirales</taxon>
        <taxon>Lachnospiraceae</taxon>
        <taxon>Dorea</taxon>
    </lineage>
</organism>
<keyword evidence="2" id="KW-0732">Signal</keyword>
<evidence type="ECO:0000256" key="2">
    <source>
        <dbReference type="SAM" id="SignalP"/>
    </source>
</evidence>
<evidence type="ECO:0008006" key="5">
    <source>
        <dbReference type="Google" id="ProtNLM"/>
    </source>
</evidence>
<protein>
    <recommendedName>
        <fullName evidence="5">CARDB domain-containing protein</fullName>
    </recommendedName>
</protein>
<reference evidence="3 4" key="1">
    <citation type="journal article" date="2021" name="ISME Commun">
        <title>Automated analysis of genomic sequences facilitates high-throughput and comprehensive description of bacteria.</title>
        <authorList>
            <person name="Hitch T.C.A."/>
        </authorList>
    </citation>
    <scope>NUCLEOTIDE SEQUENCE [LARGE SCALE GENOMIC DNA]</scope>
    <source>
        <strain evidence="3 4">Sanger_03</strain>
    </source>
</reference>
<dbReference type="EMBL" id="JAOQJU010000001">
    <property type="protein sequence ID" value="MCU6685018.1"/>
    <property type="molecule type" value="Genomic_DNA"/>
</dbReference>
<feature type="transmembrane region" description="Helical" evidence="1">
    <location>
        <begin position="465"/>
        <end position="484"/>
    </location>
</feature>
<proteinExistence type="predicted"/>
<gene>
    <name evidence="3" type="ORF">OCV99_00355</name>
</gene>
<name>A0ABT2RI08_9FIRM</name>
<keyword evidence="1" id="KW-0812">Transmembrane</keyword>
<comment type="caution">
    <text evidence="3">The sequence shown here is derived from an EMBL/GenBank/DDBJ whole genome shotgun (WGS) entry which is preliminary data.</text>
</comment>